<feature type="signal peptide" evidence="11">
    <location>
        <begin position="1"/>
        <end position="22"/>
    </location>
</feature>
<feature type="compositionally biased region" description="Basic and acidic residues" evidence="10">
    <location>
        <begin position="115"/>
        <end position="132"/>
    </location>
</feature>
<feature type="compositionally biased region" description="Basic and acidic residues" evidence="10">
    <location>
        <begin position="1399"/>
        <end position="1426"/>
    </location>
</feature>
<evidence type="ECO:0000256" key="2">
    <source>
        <dbReference type="ARBA" id="ARBA00010912"/>
    </source>
</evidence>
<evidence type="ECO:0000256" key="5">
    <source>
        <dbReference type="ARBA" id="ARBA00022679"/>
    </source>
</evidence>
<evidence type="ECO:0000256" key="3">
    <source>
        <dbReference type="ARBA" id="ARBA00012388"/>
    </source>
</evidence>
<evidence type="ECO:0000313" key="14">
    <source>
        <dbReference type="Proteomes" id="UP001620626"/>
    </source>
</evidence>
<feature type="region of interest" description="Disordered" evidence="10">
    <location>
        <begin position="1348"/>
        <end position="1516"/>
    </location>
</feature>
<dbReference type="GO" id="GO:0005634">
    <property type="term" value="C:nucleus"/>
    <property type="evidence" value="ECO:0007669"/>
    <property type="project" value="UniProtKB-SubCell"/>
</dbReference>
<keyword evidence="5" id="KW-0808">Transferase</keyword>
<feature type="compositionally biased region" description="Basic and acidic residues" evidence="10">
    <location>
        <begin position="1442"/>
        <end position="1508"/>
    </location>
</feature>
<dbReference type="InterPro" id="IPR007012">
    <property type="entry name" value="PolA_pol_cen_dom"/>
</dbReference>
<comment type="catalytic activity">
    <reaction evidence="9">
        <text>RNA(n) + ATP = RNA(n)-3'-adenine ribonucleotide + diphosphate</text>
        <dbReference type="Rhea" id="RHEA:11332"/>
        <dbReference type="Rhea" id="RHEA-COMP:14527"/>
        <dbReference type="Rhea" id="RHEA-COMP:17347"/>
        <dbReference type="ChEBI" id="CHEBI:30616"/>
        <dbReference type="ChEBI" id="CHEBI:33019"/>
        <dbReference type="ChEBI" id="CHEBI:140395"/>
        <dbReference type="ChEBI" id="CHEBI:173115"/>
        <dbReference type="EC" id="2.7.7.19"/>
    </reaction>
</comment>
<feature type="domain" description="Poly(A) polymerase central" evidence="12">
    <location>
        <begin position="2035"/>
        <end position="2185"/>
    </location>
</feature>
<keyword evidence="6" id="KW-0547">Nucleotide-binding</keyword>
<evidence type="ECO:0000256" key="8">
    <source>
        <dbReference type="ARBA" id="ARBA00023242"/>
    </source>
</evidence>
<evidence type="ECO:0000256" key="10">
    <source>
        <dbReference type="SAM" id="MobiDB-lite"/>
    </source>
</evidence>
<evidence type="ECO:0000256" key="1">
    <source>
        <dbReference type="ARBA" id="ARBA00004123"/>
    </source>
</evidence>
<protein>
    <recommendedName>
        <fullName evidence="3">polynucleotide adenylyltransferase</fullName>
        <ecNumber evidence="3">2.7.7.19</ecNumber>
    </recommendedName>
</protein>
<feature type="chain" id="PRO_5044779099" description="polynucleotide adenylyltransferase" evidence="11">
    <location>
        <begin position="23"/>
        <end position="2388"/>
    </location>
</feature>
<evidence type="ECO:0000256" key="9">
    <source>
        <dbReference type="ARBA" id="ARBA00048830"/>
    </source>
</evidence>
<dbReference type="GO" id="GO:1990817">
    <property type="term" value="F:poly(A) RNA polymerase activity"/>
    <property type="evidence" value="ECO:0007669"/>
    <property type="project" value="UniProtKB-EC"/>
</dbReference>
<dbReference type="GO" id="GO:0006397">
    <property type="term" value="P:mRNA processing"/>
    <property type="evidence" value="ECO:0007669"/>
    <property type="project" value="UniProtKB-KW"/>
</dbReference>
<dbReference type="EMBL" id="JBICBT010000950">
    <property type="protein sequence ID" value="KAL3091110.1"/>
    <property type="molecule type" value="Genomic_DNA"/>
</dbReference>
<feature type="compositionally biased region" description="Polar residues" evidence="10">
    <location>
        <begin position="1645"/>
        <end position="1655"/>
    </location>
</feature>
<dbReference type="SUPFAM" id="SSF81631">
    <property type="entry name" value="PAP/OAS1 substrate-binding domain"/>
    <property type="match status" value="1"/>
</dbReference>
<dbReference type="Gene3D" id="3.30.460.10">
    <property type="entry name" value="Beta Polymerase, domain 2"/>
    <property type="match status" value="1"/>
</dbReference>
<sequence>MNYYYYYLQFVIFHLLFHFACSTPAELSLQSLDDLYTNYLMGNETEMPLGKRIELRRRMIGEYLCQLGDEMVERIVYLLIDRIDKNVERNKKKREEIEKMAKQILKENMEKSKQLIEEKGKEKENKEKEKGKKETKKGKEKINEGKKKKKKMDKREDIEKKKAKVEAKIDKEIEKLGKILDGIQLEKEENNVNEEEKKQRKRESREMRESERENSGTEEENQQRKRESREMRESERENSGTEEEKQQRKRESRETEDGMEEGLLMLDFFSDLEKTHEKIKTALGQEESVREADICQYLTFCKHLKLVLKTADKMPNTGTMENGLKKGWQMLEKCGKFRRDAMCDRIDQIRATWQDDGIRTEEEQKWLLKFEEEIDKLHLQCLHRLISWEVPNSKPKLAELFDMKRLEGENVFAYRLRMIGLASLEEAEQMRRQIYQRLSELVGGEKQKVNELMEILTNRLRGNDMLGLVQFFYTNVLLPSANSVANEAKRHNEIAQMNVFALVHRIDAFHWRNGRIANDWAEMRKAVGTIVDELGTEQTDKLTSQVNLWIWTLHWVRNELARRNECNEQQKWWSVNEMNGELKKHIEEEGSLGVSKIKAQIVGILLQIHFENLDQLIEWRETFRQTLQEMSGVQLLHNLNVFLEDDVAKIVKLIRKCRQKEGVTNWFVAVHKPGFVQQCPSELFTADDDESYPYKDSNAEHLALAYEQLLSNKRFHLSNQSEFADRIINSMPIAVAAPLWLFSAFVDDLLVYLEATFQTEEYYGMPTAKDTVMNELWTAWVRLQLLQATAQGGEREREKVKLCQVYCFLDWAIRKSWPHIGDTASFTTILDNLRWKDFEATTLLKNLNLNSNNDAVPLKGPICTESVADQLFAELTNARNFGFLHTRAIFTLIKRRTNGILAFLCSKKKLTEIMEVKKRIYTLIRSTDKLDWLEMTFPDILHIDIFTPQLRIALYQCLLSSRGGSPPAQRAEARIVVPLLYGELSNRYALYYEERTECPIVGSAEEKLFILWDQFWERIHSEMDTMTGVCLTMFMLTMTDDWSAGETLLPNAFPSNQQLQNCVLRRARLSFFQRQWQRMEKNHFEFLRNFILLVFPEGELPAGAKRRLTNLVGPKLFDTLWAHSANLLRDKQMFDNDISLMSHYLAVLCPSPGAYTFADQLAHKMAADITVFVRLIEAVPRGAKFDKIWKEKKENQITDLYDSFFEMEYSNEYRTQMHFAWKLFDAVRSELAELSFLINEKKLRQKWDGMEKRAQRDAADQTASDDGTVSTAPILVAKLHAQTLQKLAFENAETAKRETAKMAKHFREKLKTELSESTGSRHQLLLFLELSDIKMLLEQLGIEFNEKEFEDDPMDEDGQKSTSDQQQTEKRKKKKKNRKKGGTKKKADKAGESVQNGESAEKPCDQSGRENVQIEEKAAEKSENGRESVQNEEDQKNSPAENGEKSVQNEESVEKSEQMTCDPQRKTIERADSHPKTRQDSEENSIDQKKFVENEKKVNSDQKKEKGTEMGQNGTWEETDQNWEIDAQIGNNLLPFSNREDSEEEKTPAKVFKISDLKKHKFLAGKYLELMAEPSKFESFTAAENTERILLDLSVFANEISRRIETLQQLGQKAKPIANLNMKQKTVDEQRNDTVTDSNDRKTTVPATDQKMNGQSDRKESMKLSINKTKNSNDHRNEIVKAKSTNDQHLPISNSAEQIESEPQLIAIRDQLHRNNFVRLISGDDETARATWHNLTEEAQFGVIRVLLGRKGGKDGGKKYSNTRAQFLKYLAKWKKLRDQTGLDEHLFGEYSKQNNSKQNLDRNYVQNMQQIKFNSQTDIDTNLLIKILRENGFDGIEMDKQKQIEEELEKIRDTVAKWSNGTGALLLGGSSLMGVQTADSDIDTVCIVPAHIHLDAFFGTLHCLSSGEENEGQKCEDDSLFYMLGQLADFDSVRAIANTSVPLIRLISRFGHQFDIVFASVAQMESISMSQLLNGNAETFGQLALKMATELTEEGDGNLEEEEEEMVKIGRMARSLSGYHADLTILEMVPNIDTFRLFVRTLKMWSKNNLIYNNVLGFLHGLSLYVMAAKICILYPSGTVPFLVQQFFLTYSLWEWPFPVQLVEVRPHLWAWSADKEQSVLFRWFGVGLFSSLSMPIISPGFPQQNAGFNINFHTAKIIQKAMREALAQLGGNPSAQNWEKLLQKRAFSDMYPHSFAIECAASSRELSDEFCGFVSTRIRVQLLRSSECVRGEVNFCHARSLLGCPGHILDKYKAISPNASCMVWLVGVDFKQYPFPFVLSADVDLPTELDAVGKTPPPIDQQNLWEDIVAPIVASFKRVVLGEQHQQLQKKKPLLSAEAKKIQKFFAKFNNFKWQMAEELANSAEDFVHLEANYVHREQLRKEWGE</sequence>
<keyword evidence="11" id="KW-0732">Signal</keyword>
<evidence type="ECO:0000256" key="6">
    <source>
        <dbReference type="ARBA" id="ARBA00022741"/>
    </source>
</evidence>
<comment type="subcellular location">
    <subcellularLocation>
        <location evidence="1">Nucleus</location>
    </subcellularLocation>
</comment>
<dbReference type="EC" id="2.7.7.19" evidence="3"/>
<feature type="region of interest" description="Disordered" evidence="10">
    <location>
        <begin position="190"/>
        <end position="262"/>
    </location>
</feature>
<organism evidence="13 14">
    <name type="scientific">Heterodera trifolii</name>
    <dbReference type="NCBI Taxonomy" id="157864"/>
    <lineage>
        <taxon>Eukaryota</taxon>
        <taxon>Metazoa</taxon>
        <taxon>Ecdysozoa</taxon>
        <taxon>Nematoda</taxon>
        <taxon>Chromadorea</taxon>
        <taxon>Rhabditida</taxon>
        <taxon>Tylenchina</taxon>
        <taxon>Tylenchomorpha</taxon>
        <taxon>Tylenchoidea</taxon>
        <taxon>Heteroderidae</taxon>
        <taxon>Heteroderinae</taxon>
        <taxon>Heterodera</taxon>
    </lineage>
</organism>
<dbReference type="PANTHER" id="PTHR10682">
    <property type="entry name" value="POLY A POLYMERASE"/>
    <property type="match status" value="1"/>
</dbReference>
<feature type="compositionally biased region" description="Basic and acidic residues" evidence="10">
    <location>
        <begin position="190"/>
        <end position="256"/>
    </location>
</feature>
<reference evidence="13 14" key="1">
    <citation type="submission" date="2024-10" db="EMBL/GenBank/DDBJ databases">
        <authorList>
            <person name="Kim D."/>
        </authorList>
    </citation>
    <scope>NUCLEOTIDE SEQUENCE [LARGE SCALE GENOMIC DNA]</scope>
    <source>
        <strain evidence="13">BH-2024</strain>
    </source>
</reference>
<evidence type="ECO:0000256" key="7">
    <source>
        <dbReference type="ARBA" id="ARBA00022840"/>
    </source>
</evidence>
<evidence type="ECO:0000313" key="13">
    <source>
        <dbReference type="EMBL" id="KAL3091110.1"/>
    </source>
</evidence>
<dbReference type="Pfam" id="PF04928">
    <property type="entry name" value="PAP_central"/>
    <property type="match status" value="1"/>
</dbReference>
<dbReference type="Proteomes" id="UP001620626">
    <property type="component" value="Unassembled WGS sequence"/>
</dbReference>
<evidence type="ECO:0000256" key="11">
    <source>
        <dbReference type="SAM" id="SignalP"/>
    </source>
</evidence>
<gene>
    <name evidence="13" type="ORF">niasHT_027870</name>
</gene>
<dbReference type="GO" id="GO:0005524">
    <property type="term" value="F:ATP binding"/>
    <property type="evidence" value="ECO:0007669"/>
    <property type="project" value="UniProtKB-KW"/>
</dbReference>
<dbReference type="Gene3D" id="1.10.1410.10">
    <property type="match status" value="1"/>
</dbReference>
<feature type="compositionally biased region" description="Basic and acidic residues" evidence="10">
    <location>
        <begin position="1625"/>
        <end position="1643"/>
    </location>
</feature>
<feature type="region of interest" description="Disordered" evidence="10">
    <location>
        <begin position="1623"/>
        <end position="1661"/>
    </location>
</feature>
<dbReference type="SUPFAM" id="SSF81301">
    <property type="entry name" value="Nucleotidyltransferase"/>
    <property type="match status" value="1"/>
</dbReference>
<keyword evidence="7" id="KW-0067">ATP-binding</keyword>
<comment type="caution">
    <text evidence="13">The sequence shown here is derived from an EMBL/GenBank/DDBJ whole genome shotgun (WGS) entry which is preliminary data.</text>
</comment>
<keyword evidence="4" id="KW-0507">mRNA processing</keyword>
<evidence type="ECO:0000259" key="12">
    <source>
        <dbReference type="Pfam" id="PF04928"/>
    </source>
</evidence>
<evidence type="ECO:0000256" key="4">
    <source>
        <dbReference type="ARBA" id="ARBA00022664"/>
    </source>
</evidence>
<feature type="region of interest" description="Disordered" evidence="10">
    <location>
        <begin position="115"/>
        <end position="164"/>
    </location>
</feature>
<dbReference type="InterPro" id="IPR043519">
    <property type="entry name" value="NT_sf"/>
</dbReference>
<comment type="similarity">
    <text evidence="2">Belongs to the poly(A) polymerase family.</text>
</comment>
<keyword evidence="8" id="KW-0539">Nucleus</keyword>
<dbReference type="PANTHER" id="PTHR10682:SF10">
    <property type="entry name" value="POLYNUCLEOTIDE ADENYLYLTRANSFERASE"/>
    <property type="match status" value="1"/>
</dbReference>
<name>A0ABD2JKF6_9BILA</name>
<feature type="compositionally biased region" description="Basic and acidic residues" evidence="10">
    <location>
        <begin position="153"/>
        <end position="164"/>
    </location>
</feature>
<keyword evidence="14" id="KW-1185">Reference proteome</keyword>
<proteinExistence type="inferred from homology"/>
<feature type="compositionally biased region" description="Basic residues" evidence="10">
    <location>
        <begin position="1370"/>
        <end position="1387"/>
    </location>
</feature>
<accession>A0ABD2JKF6</accession>